<protein>
    <recommendedName>
        <fullName evidence="3">Type II secretion system protein GspG C-terminal domain-containing protein</fullName>
    </recommendedName>
</protein>
<dbReference type="Gene3D" id="3.30.700.10">
    <property type="entry name" value="Glycoprotein, Type 4 Pilin"/>
    <property type="match status" value="1"/>
</dbReference>
<proteinExistence type="predicted"/>
<dbReference type="EMBL" id="CP051774">
    <property type="protein sequence ID" value="QJE97166.1"/>
    <property type="molecule type" value="Genomic_DNA"/>
</dbReference>
<evidence type="ECO:0000313" key="1">
    <source>
        <dbReference type="EMBL" id="QJE97166.1"/>
    </source>
</evidence>
<dbReference type="KEGG" id="luo:HHL09_15665"/>
<keyword evidence="2" id="KW-1185">Reference proteome</keyword>
<sequence length="157" mass="17549">MPINKSKKLQTLNDAMGLQTALNNYYSEYEKLPEFGMGGDEAQTDGVVGSKLLTILLGKEEVSDDMQNKKQITFLNAKVNKNRAKGGLIYSNGGSATLPEGLYDAWGRPFRLKFDLDNDQEIADPLEEGNIIRNKQVIVYSDGEDKKPQSEDDIKTW</sequence>
<dbReference type="RefSeq" id="WP_169455566.1">
    <property type="nucleotide sequence ID" value="NZ_CP051774.1"/>
</dbReference>
<gene>
    <name evidence="1" type="ORF">HHL09_15665</name>
</gene>
<accession>A0A858RIV2</accession>
<name>A0A858RIV2_9BACT</name>
<evidence type="ECO:0008006" key="3">
    <source>
        <dbReference type="Google" id="ProtNLM"/>
    </source>
</evidence>
<reference evidence="1 2" key="1">
    <citation type="submission" date="2020-04" db="EMBL/GenBank/DDBJ databases">
        <title>Luteolibacter sp. G-1-1-1 isolated from soil.</title>
        <authorList>
            <person name="Dahal R.H."/>
        </authorList>
    </citation>
    <scope>NUCLEOTIDE SEQUENCE [LARGE SCALE GENOMIC DNA]</scope>
    <source>
        <strain evidence="1 2">G-1-1-1</strain>
    </source>
</reference>
<dbReference type="AlphaFoldDB" id="A0A858RIV2"/>
<dbReference type="Proteomes" id="UP000501812">
    <property type="component" value="Chromosome"/>
</dbReference>
<evidence type="ECO:0000313" key="2">
    <source>
        <dbReference type="Proteomes" id="UP000501812"/>
    </source>
</evidence>
<organism evidence="1 2">
    <name type="scientific">Luteolibacter luteus</name>
    <dbReference type="NCBI Taxonomy" id="2728835"/>
    <lineage>
        <taxon>Bacteria</taxon>
        <taxon>Pseudomonadati</taxon>
        <taxon>Verrucomicrobiota</taxon>
        <taxon>Verrucomicrobiia</taxon>
        <taxon>Verrucomicrobiales</taxon>
        <taxon>Verrucomicrobiaceae</taxon>
        <taxon>Luteolibacter</taxon>
    </lineage>
</organism>